<dbReference type="EMBL" id="LSZW01000040">
    <property type="protein sequence ID" value="KXK66549.1"/>
    <property type="molecule type" value="Genomic_DNA"/>
</dbReference>
<dbReference type="PANTHER" id="PTHR32196:SF71">
    <property type="entry name" value="AUTOINDUCER 2 IMPORT SYSTEM PERMEASE PROTEIN LSRD"/>
    <property type="match status" value="1"/>
</dbReference>
<evidence type="ECO:0000256" key="8">
    <source>
        <dbReference type="ARBA" id="ARBA00039381"/>
    </source>
</evidence>
<sequence length="332" mass="34361">MRNQTGTELAARKSGTFKKLMAKPEMTALVALIALFVIMCILRPATFPTTTNIFVIIRQFSLNAILAVGMGLIIITTGIDLSVGSVIAASAAFGTYFARATDYALPGIVVLLLILGMGTAFGLANGLLVSKVGLPPFIATLGMMSVGQGVALLITNGSPIRYEPTWISVFGGGYIGPVPVTVIVMAVIVVIGFIFANNTMTGRNIYAVGNSAPAAKLSGINVDKILTLVYVIEGFLAGVCALLLVGQMNSADPSFGKGYELDVIAAAVIGGISMTGGEGNILGVVVGAALMGILKNMFTQLAVSGYWQTVILGLIIIGAVALDSVRKKRAAR</sequence>
<feature type="transmembrane region" description="Helical" evidence="9">
    <location>
        <begin position="103"/>
        <end position="128"/>
    </location>
</feature>
<keyword evidence="3" id="KW-1003">Cell membrane</keyword>
<dbReference type="KEGG" id="cmiu:B1H56_10005"/>
<feature type="transmembrane region" description="Helical" evidence="9">
    <location>
        <begin position="225"/>
        <end position="245"/>
    </location>
</feature>
<comment type="subcellular location">
    <subcellularLocation>
        <location evidence="1">Cell membrane</location>
        <topology evidence="1">Multi-pass membrane protein</topology>
    </subcellularLocation>
</comment>
<name>A0A136Q7E3_9FIRM</name>
<dbReference type="InterPro" id="IPR001851">
    <property type="entry name" value="ABC_transp_permease"/>
</dbReference>
<dbReference type="PANTHER" id="PTHR32196">
    <property type="entry name" value="ABC TRANSPORTER PERMEASE PROTEIN YPHD-RELATED-RELATED"/>
    <property type="match status" value="1"/>
</dbReference>
<dbReference type="RefSeq" id="WP_066522655.1">
    <property type="nucleotide sequence ID" value="NZ_CABMOF010000009.1"/>
</dbReference>
<evidence type="ECO:0000256" key="5">
    <source>
        <dbReference type="ARBA" id="ARBA00022692"/>
    </source>
</evidence>
<accession>A0A136Q7E3</accession>
<keyword evidence="6 9" id="KW-1133">Transmembrane helix</keyword>
<keyword evidence="11" id="KW-1185">Reference proteome</keyword>
<keyword evidence="4" id="KW-0997">Cell inner membrane</keyword>
<dbReference type="GO" id="GO:0022857">
    <property type="term" value="F:transmembrane transporter activity"/>
    <property type="evidence" value="ECO:0007669"/>
    <property type="project" value="InterPro"/>
</dbReference>
<comment type="caution">
    <text evidence="10">The sequence shown here is derived from an EMBL/GenBank/DDBJ whole genome shotgun (WGS) entry which is preliminary data.</text>
</comment>
<evidence type="ECO:0000256" key="2">
    <source>
        <dbReference type="ARBA" id="ARBA00022448"/>
    </source>
</evidence>
<evidence type="ECO:0000256" key="6">
    <source>
        <dbReference type="ARBA" id="ARBA00022989"/>
    </source>
</evidence>
<dbReference type="Proteomes" id="UP000070366">
    <property type="component" value="Unassembled WGS sequence"/>
</dbReference>
<feature type="transmembrane region" description="Helical" evidence="9">
    <location>
        <begin position="65"/>
        <end position="91"/>
    </location>
</feature>
<gene>
    <name evidence="10" type="ORF">HMPREF3293_00592</name>
</gene>
<evidence type="ECO:0000256" key="3">
    <source>
        <dbReference type="ARBA" id="ARBA00022475"/>
    </source>
</evidence>
<feature type="transmembrane region" description="Helical" evidence="9">
    <location>
        <begin position="134"/>
        <end position="154"/>
    </location>
</feature>
<evidence type="ECO:0000313" key="11">
    <source>
        <dbReference type="Proteomes" id="UP000070366"/>
    </source>
</evidence>
<keyword evidence="2" id="KW-0813">Transport</keyword>
<dbReference type="Pfam" id="PF02653">
    <property type="entry name" value="BPD_transp_2"/>
    <property type="match status" value="1"/>
</dbReference>
<organism evidence="10 11">
    <name type="scientific">Christensenella minuta</name>
    <dbReference type="NCBI Taxonomy" id="626937"/>
    <lineage>
        <taxon>Bacteria</taxon>
        <taxon>Bacillati</taxon>
        <taxon>Bacillota</taxon>
        <taxon>Clostridia</taxon>
        <taxon>Christensenellales</taxon>
        <taxon>Christensenellaceae</taxon>
        <taxon>Christensenella</taxon>
    </lineage>
</organism>
<reference evidence="10 11" key="1">
    <citation type="submission" date="2016-02" db="EMBL/GenBank/DDBJ databases">
        <authorList>
            <person name="Wen L."/>
            <person name="He K."/>
            <person name="Yang H."/>
        </authorList>
    </citation>
    <scope>NUCLEOTIDE SEQUENCE [LARGE SCALE GENOMIC DNA]</scope>
    <source>
        <strain evidence="10 11">DSM 22607</strain>
    </source>
</reference>
<evidence type="ECO:0000256" key="7">
    <source>
        <dbReference type="ARBA" id="ARBA00023136"/>
    </source>
</evidence>
<keyword evidence="7 9" id="KW-0472">Membrane</keyword>
<feature type="transmembrane region" description="Helical" evidence="9">
    <location>
        <begin position="266"/>
        <end position="294"/>
    </location>
</feature>
<feature type="transmembrane region" description="Helical" evidence="9">
    <location>
        <begin position="306"/>
        <end position="325"/>
    </location>
</feature>
<evidence type="ECO:0000256" key="4">
    <source>
        <dbReference type="ARBA" id="ARBA00022519"/>
    </source>
</evidence>
<evidence type="ECO:0000256" key="9">
    <source>
        <dbReference type="SAM" id="Phobius"/>
    </source>
</evidence>
<keyword evidence="5 9" id="KW-0812">Transmembrane</keyword>
<proteinExistence type="predicted"/>
<dbReference type="OrthoDB" id="9789111at2"/>
<evidence type="ECO:0000313" key="10">
    <source>
        <dbReference type="EMBL" id="KXK66549.1"/>
    </source>
</evidence>
<feature type="transmembrane region" description="Helical" evidence="9">
    <location>
        <begin position="26"/>
        <end position="45"/>
    </location>
</feature>
<dbReference type="PATRIC" id="fig|626937.4.peg.583"/>
<dbReference type="CDD" id="cd06579">
    <property type="entry name" value="TM_PBP1_transp_AraH_like"/>
    <property type="match status" value="1"/>
</dbReference>
<dbReference type="GO" id="GO:0005886">
    <property type="term" value="C:plasma membrane"/>
    <property type="evidence" value="ECO:0007669"/>
    <property type="project" value="UniProtKB-SubCell"/>
</dbReference>
<feature type="transmembrane region" description="Helical" evidence="9">
    <location>
        <begin position="166"/>
        <end position="196"/>
    </location>
</feature>
<protein>
    <recommendedName>
        <fullName evidence="8">Autoinducer 2 import system permease protein LsrD</fullName>
    </recommendedName>
</protein>
<dbReference type="AlphaFoldDB" id="A0A136Q7E3"/>
<dbReference type="STRING" id="626937.HMPREF3293_00592"/>
<evidence type="ECO:0000256" key="1">
    <source>
        <dbReference type="ARBA" id="ARBA00004651"/>
    </source>
</evidence>